<organism evidence="1 2">
    <name type="scientific">Xenoophorus captivus</name>
    <dbReference type="NCBI Taxonomy" id="1517983"/>
    <lineage>
        <taxon>Eukaryota</taxon>
        <taxon>Metazoa</taxon>
        <taxon>Chordata</taxon>
        <taxon>Craniata</taxon>
        <taxon>Vertebrata</taxon>
        <taxon>Euteleostomi</taxon>
        <taxon>Actinopterygii</taxon>
        <taxon>Neopterygii</taxon>
        <taxon>Teleostei</taxon>
        <taxon>Neoteleostei</taxon>
        <taxon>Acanthomorphata</taxon>
        <taxon>Ovalentaria</taxon>
        <taxon>Atherinomorphae</taxon>
        <taxon>Cyprinodontiformes</taxon>
        <taxon>Goodeidae</taxon>
        <taxon>Xenoophorus</taxon>
    </lineage>
</organism>
<keyword evidence="2" id="KW-1185">Reference proteome</keyword>
<accession>A0ABV0QEF9</accession>
<proteinExistence type="predicted"/>
<comment type="caution">
    <text evidence="1">The sequence shown here is derived from an EMBL/GenBank/DDBJ whole genome shotgun (WGS) entry which is preliminary data.</text>
</comment>
<protein>
    <submittedName>
        <fullName evidence="1">Uncharacterized protein</fullName>
    </submittedName>
</protein>
<evidence type="ECO:0000313" key="1">
    <source>
        <dbReference type="EMBL" id="MEQ2193791.1"/>
    </source>
</evidence>
<dbReference type="Proteomes" id="UP001434883">
    <property type="component" value="Unassembled WGS sequence"/>
</dbReference>
<gene>
    <name evidence="1" type="ORF">XENOCAPTIV_013823</name>
</gene>
<evidence type="ECO:0000313" key="2">
    <source>
        <dbReference type="Proteomes" id="UP001434883"/>
    </source>
</evidence>
<name>A0ABV0QEF9_9TELE</name>
<reference evidence="1 2" key="1">
    <citation type="submission" date="2021-06" db="EMBL/GenBank/DDBJ databases">
        <authorList>
            <person name="Palmer J.M."/>
        </authorList>
    </citation>
    <scope>NUCLEOTIDE SEQUENCE [LARGE SCALE GENOMIC DNA]</scope>
    <source>
        <strain evidence="1 2">XC_2019</strain>
        <tissue evidence="1">Muscle</tissue>
    </source>
</reference>
<sequence length="104" mass="11546">MQLKQLCTYWPFSSTVCIPVYKHCNLVTAFINAAQNAFINTVGSLVFKHYSDVKLLFVNPSDLVKTSICRVTNTIICLPAMWSPTETQNSPVGGSNVGRPFKMT</sequence>
<dbReference type="EMBL" id="JAHRIN010008690">
    <property type="protein sequence ID" value="MEQ2193791.1"/>
    <property type="molecule type" value="Genomic_DNA"/>
</dbReference>